<keyword evidence="4" id="KW-1185">Reference proteome</keyword>
<comment type="caution">
    <text evidence="3">The sequence shown here is derived from an EMBL/GenBank/DDBJ whole genome shotgun (WGS) entry which is preliminary data.</text>
</comment>
<dbReference type="EMBL" id="JAEQNC010000004">
    <property type="protein sequence ID" value="MBL0372042.1"/>
    <property type="molecule type" value="Genomic_DNA"/>
</dbReference>
<dbReference type="Pfam" id="PF06904">
    <property type="entry name" value="Extensin-like_C"/>
    <property type="match status" value="1"/>
</dbReference>
<dbReference type="Proteomes" id="UP000633219">
    <property type="component" value="Unassembled WGS sequence"/>
</dbReference>
<evidence type="ECO:0000313" key="4">
    <source>
        <dbReference type="Proteomes" id="UP000633219"/>
    </source>
</evidence>
<dbReference type="AlphaFoldDB" id="A0A936YSU1"/>
<sequence length="253" mass="27148">MFRQIPVLLAAISLSTGVTLPEQGPVPISRPGQEKAPADQPDERQKVPDASKPDSQVEVEEPVQIQTEDPAQFAACLADLRSLGVIFEQSDRIDDGNGCGIDLPVTVTSLGSGVSLKPKALLRCATALKLAEWTAQAVVPSLKVARPKETLAAINQASGYVCRNRNGAKDGKISEHARGNAVDVAGFTFRSGKTFSIEPRMEDSTMDGAFQRAITAAACLHFTTVLDPGSDAAHETHLHLDILQRKGGYRYCW</sequence>
<protein>
    <submittedName>
        <fullName evidence="3">Extensin family protein</fullName>
    </submittedName>
</protein>
<feature type="region of interest" description="Disordered" evidence="1">
    <location>
        <begin position="20"/>
        <end position="58"/>
    </location>
</feature>
<dbReference type="InterPro" id="IPR009683">
    <property type="entry name" value="Extensin-like_C"/>
</dbReference>
<feature type="compositionally biased region" description="Basic and acidic residues" evidence="1">
    <location>
        <begin position="32"/>
        <end position="52"/>
    </location>
</feature>
<evidence type="ECO:0000259" key="2">
    <source>
        <dbReference type="Pfam" id="PF06904"/>
    </source>
</evidence>
<feature type="domain" description="Extensin-like C-terminal" evidence="2">
    <location>
        <begin position="75"/>
        <end position="252"/>
    </location>
</feature>
<evidence type="ECO:0000313" key="3">
    <source>
        <dbReference type="EMBL" id="MBL0372042.1"/>
    </source>
</evidence>
<organism evidence="3 4">
    <name type="scientific">Rhizobium setariae</name>
    <dbReference type="NCBI Taxonomy" id="2801340"/>
    <lineage>
        <taxon>Bacteria</taxon>
        <taxon>Pseudomonadati</taxon>
        <taxon>Pseudomonadota</taxon>
        <taxon>Alphaproteobacteria</taxon>
        <taxon>Hyphomicrobiales</taxon>
        <taxon>Rhizobiaceae</taxon>
        <taxon>Rhizobium/Agrobacterium group</taxon>
        <taxon>Rhizobium</taxon>
    </lineage>
</organism>
<dbReference type="RefSeq" id="WP_201656811.1">
    <property type="nucleotide sequence ID" value="NZ_JAEQNC010000004.1"/>
</dbReference>
<accession>A0A936YSU1</accession>
<name>A0A936YSU1_9HYPH</name>
<gene>
    <name evidence="3" type="ORF">JJB09_08375</name>
</gene>
<proteinExistence type="predicted"/>
<evidence type="ECO:0000256" key="1">
    <source>
        <dbReference type="SAM" id="MobiDB-lite"/>
    </source>
</evidence>
<reference evidence="3" key="1">
    <citation type="submission" date="2021-01" db="EMBL/GenBank/DDBJ databases">
        <title>Rhizobium sp. strain KVB221 16S ribosomal RNA gene Genome sequencing and assembly.</title>
        <authorList>
            <person name="Kang M."/>
        </authorList>
    </citation>
    <scope>NUCLEOTIDE SEQUENCE</scope>
    <source>
        <strain evidence="3">KVB221</strain>
    </source>
</reference>